<name>A0ABW4Q7N7_9MICC</name>
<accession>A0ABW4Q7N7</accession>
<comment type="caution">
    <text evidence="1">The sequence shown here is derived from an EMBL/GenBank/DDBJ whole genome shotgun (WGS) entry which is preliminary data.</text>
</comment>
<protein>
    <submittedName>
        <fullName evidence="1">DUF2599 domain-containing protein</fullName>
    </submittedName>
</protein>
<dbReference type="InterPro" id="IPR019719">
    <property type="entry name" value="DUF2599"/>
</dbReference>
<gene>
    <name evidence="1" type="ORF">ACFSFX_08930</name>
</gene>
<keyword evidence="2" id="KW-1185">Reference proteome</keyword>
<organism evidence="1 2">
    <name type="scientific">Arthrobacter flavus</name>
    <dbReference type="NCBI Taxonomy" id="95172"/>
    <lineage>
        <taxon>Bacteria</taxon>
        <taxon>Bacillati</taxon>
        <taxon>Actinomycetota</taxon>
        <taxon>Actinomycetes</taxon>
        <taxon>Micrococcales</taxon>
        <taxon>Micrococcaceae</taxon>
        <taxon>Arthrobacter</taxon>
    </lineage>
</organism>
<proteinExistence type="predicted"/>
<reference evidence="2" key="1">
    <citation type="journal article" date="2019" name="Int. J. Syst. Evol. Microbiol.">
        <title>The Global Catalogue of Microorganisms (GCM) 10K type strain sequencing project: providing services to taxonomists for standard genome sequencing and annotation.</title>
        <authorList>
            <consortium name="The Broad Institute Genomics Platform"/>
            <consortium name="The Broad Institute Genome Sequencing Center for Infectious Disease"/>
            <person name="Wu L."/>
            <person name="Ma J."/>
        </authorList>
    </citation>
    <scope>NUCLEOTIDE SEQUENCE [LARGE SCALE GENOMIC DNA]</scope>
    <source>
        <strain evidence="2">JCM 11496</strain>
    </source>
</reference>
<dbReference type="EMBL" id="JBHUGA010000025">
    <property type="protein sequence ID" value="MFD1846719.1"/>
    <property type="molecule type" value="Genomic_DNA"/>
</dbReference>
<evidence type="ECO:0000313" key="2">
    <source>
        <dbReference type="Proteomes" id="UP001597307"/>
    </source>
</evidence>
<dbReference type="Pfam" id="PF10783">
    <property type="entry name" value="DUF2599"/>
    <property type="match status" value="1"/>
</dbReference>
<sequence>MTASFTTVPAVAVSGTNATESLASSAEGKAILDAAPEVFHDRVTNLDAVGNGVAFSTDDGDVTTVPTTSDLPVVIGAGTTSPIEVALPFPETTEDASITSDDSVIFDHGNGASTVPVVKLDGSVQITTVIESPEAPTEYQYVLTLPAGGSLQQLDDGGIFILDQNGDRQGVIAPPWAKDANGKEIATSYLVEGNVVTQTVAHTQAEGLAYPVIADPWLGQALIASAYWSYDPRGFILNITPTGAGRRFAGVEPAAAGWNDLIAMFPTQARQGRMGPSMREQYYCHVYANFFEPNQYNLETWRPYSPANAFGQLNPVVRCNPT</sequence>
<evidence type="ECO:0000313" key="1">
    <source>
        <dbReference type="EMBL" id="MFD1846719.1"/>
    </source>
</evidence>
<dbReference type="RefSeq" id="WP_343878604.1">
    <property type="nucleotide sequence ID" value="NZ_BAAAIJ010000021.1"/>
</dbReference>
<dbReference type="Proteomes" id="UP001597307">
    <property type="component" value="Unassembled WGS sequence"/>
</dbReference>